<accession>J9F3K2</accession>
<dbReference type="Proteomes" id="UP000004810">
    <property type="component" value="Unassembled WGS sequence"/>
</dbReference>
<reference evidence="2" key="1">
    <citation type="submission" date="2012-08" db="EMBL/GenBank/DDBJ databases">
        <title>The Genome Sequence of Wuchereria bancrofti.</title>
        <authorList>
            <person name="Nutman T.B."/>
            <person name="Fink D.L."/>
            <person name="Russ C."/>
            <person name="Young S."/>
            <person name="Zeng Q."/>
            <person name="Koehrsen M."/>
            <person name="Alvarado L."/>
            <person name="Berlin A."/>
            <person name="Chapman S.B."/>
            <person name="Chen Z."/>
            <person name="Freedman E."/>
            <person name="Gellesch M."/>
            <person name="Goldberg J."/>
            <person name="Griggs A."/>
            <person name="Gujja S."/>
            <person name="Heilman E.R."/>
            <person name="Heiman D."/>
            <person name="Hepburn T."/>
            <person name="Howarth C."/>
            <person name="Jen D."/>
            <person name="Larson L."/>
            <person name="Lewis B."/>
            <person name="Mehta T."/>
            <person name="Park D."/>
            <person name="Pearson M."/>
            <person name="Roberts A."/>
            <person name="Saif S."/>
            <person name="Shea T."/>
            <person name="Shenoy N."/>
            <person name="Sisk P."/>
            <person name="Stolte C."/>
            <person name="Sykes S."/>
            <person name="Walk T."/>
            <person name="White J."/>
            <person name="Yandava C."/>
            <person name="Haas B."/>
            <person name="Henn M.R."/>
            <person name="Nusbaum C."/>
            <person name="Birren B."/>
        </authorList>
    </citation>
    <scope>NUCLEOTIDE SEQUENCE [LARGE SCALE GENOMIC DNA]</scope>
    <source>
        <strain evidence="2">NA</strain>
    </source>
</reference>
<name>J9F3K2_WUCBA</name>
<sequence length="169" mass="19547">MEILGQIVGLLKISLINYIVFFRADINGMEVKEVLEILFQIPCSNSGISRSSTPVLGWLVSDVPPISLPTLEGIYRFRKFSRYEKANTVTVIVRHRHLPLVPLNRFRLSDDVVVQENFVLSFFIQTDMEVFHIVLWVHPFRLIHPDTGAISSWWIISNIRFIQNQILSL</sequence>
<dbReference type="AlphaFoldDB" id="J9F3K2"/>
<comment type="caution">
    <text evidence="1">The sequence shown here is derived from an EMBL/GenBank/DDBJ whole genome shotgun (WGS) entry which is preliminary data.</text>
</comment>
<protein>
    <submittedName>
        <fullName evidence="1">Uncharacterized protein</fullName>
    </submittedName>
</protein>
<proteinExistence type="predicted"/>
<dbReference type="EMBL" id="ADBV01000001">
    <property type="protein sequence ID" value="EJW89083.1"/>
    <property type="molecule type" value="Genomic_DNA"/>
</dbReference>
<evidence type="ECO:0000313" key="2">
    <source>
        <dbReference type="Proteomes" id="UP000004810"/>
    </source>
</evidence>
<organism evidence="1 2">
    <name type="scientific">Wuchereria bancrofti</name>
    <dbReference type="NCBI Taxonomy" id="6293"/>
    <lineage>
        <taxon>Eukaryota</taxon>
        <taxon>Metazoa</taxon>
        <taxon>Ecdysozoa</taxon>
        <taxon>Nematoda</taxon>
        <taxon>Chromadorea</taxon>
        <taxon>Rhabditida</taxon>
        <taxon>Spirurina</taxon>
        <taxon>Spiruromorpha</taxon>
        <taxon>Filarioidea</taxon>
        <taxon>Onchocercidae</taxon>
        <taxon>Wuchereria</taxon>
    </lineage>
</organism>
<evidence type="ECO:0000313" key="1">
    <source>
        <dbReference type="EMBL" id="EJW89083.1"/>
    </source>
</evidence>
<gene>
    <name evidence="1" type="ORF">WUBG_00005</name>
</gene>